<sequence>MDRREYDEYLAMYNAGEYRQMAERFFDRNIRFIVRGTITADGYEETIESLEKYHATVREILTVESFEADTDGTRIHVHLVERSEATGDSKSFAAPSLRAGDTRADELEVDYTLENGKFTEINITALRNIELSRARGAA</sequence>
<dbReference type="EMBL" id="JAMRXG010000030">
    <property type="protein sequence ID" value="MCM6778927.1"/>
    <property type="molecule type" value="Genomic_DNA"/>
</dbReference>
<evidence type="ECO:0000313" key="1">
    <source>
        <dbReference type="EMBL" id="MCM6778927.1"/>
    </source>
</evidence>
<dbReference type="AlphaFoldDB" id="A0A9X2J091"/>
<dbReference type="RefSeq" id="WP_251918668.1">
    <property type="nucleotide sequence ID" value="NZ_JAMRXG010000030.1"/>
</dbReference>
<organism evidence="1 2">
    <name type="scientific">Nocardia pulmonis</name>
    <dbReference type="NCBI Taxonomy" id="2951408"/>
    <lineage>
        <taxon>Bacteria</taxon>
        <taxon>Bacillati</taxon>
        <taxon>Actinomycetota</taxon>
        <taxon>Actinomycetes</taxon>
        <taxon>Mycobacteriales</taxon>
        <taxon>Nocardiaceae</taxon>
        <taxon>Nocardia</taxon>
    </lineage>
</organism>
<comment type="caution">
    <text evidence="1">The sequence shown here is derived from an EMBL/GenBank/DDBJ whole genome shotgun (WGS) entry which is preliminary data.</text>
</comment>
<proteinExistence type="predicted"/>
<gene>
    <name evidence="1" type="ORF">NDR86_36160</name>
</gene>
<protein>
    <recommendedName>
        <fullName evidence="3">SnoaL-like domain-containing protein</fullName>
    </recommendedName>
</protein>
<name>A0A9X2J091_9NOCA</name>
<accession>A0A9X2J091</accession>
<dbReference type="Proteomes" id="UP001139157">
    <property type="component" value="Unassembled WGS sequence"/>
</dbReference>
<keyword evidence="2" id="KW-1185">Reference proteome</keyword>
<evidence type="ECO:0000313" key="2">
    <source>
        <dbReference type="Proteomes" id="UP001139157"/>
    </source>
</evidence>
<reference evidence="1" key="1">
    <citation type="submission" date="2022-06" db="EMBL/GenBank/DDBJ databases">
        <title>Novel species in genus nocardia.</title>
        <authorList>
            <person name="Li F."/>
        </authorList>
    </citation>
    <scope>NUCLEOTIDE SEQUENCE</scope>
    <source>
        <strain evidence="1">CDC141</strain>
    </source>
</reference>
<evidence type="ECO:0008006" key="3">
    <source>
        <dbReference type="Google" id="ProtNLM"/>
    </source>
</evidence>